<dbReference type="EMBL" id="PDKB01000002">
    <property type="protein sequence ID" value="RBQ30023.1"/>
    <property type="molecule type" value="Genomic_DNA"/>
</dbReference>
<dbReference type="PROSITE" id="PS50043">
    <property type="entry name" value="HTH_LUXR_2"/>
    <property type="match status" value="1"/>
</dbReference>
<dbReference type="GO" id="GO:0006355">
    <property type="term" value="P:regulation of DNA-templated transcription"/>
    <property type="evidence" value="ECO:0007669"/>
    <property type="project" value="InterPro"/>
</dbReference>
<evidence type="ECO:0000313" key="3">
    <source>
        <dbReference type="EMBL" id="RBQ30023.1"/>
    </source>
</evidence>
<dbReference type="AlphaFoldDB" id="A0A366MVZ4"/>
<dbReference type="Pfam" id="PF00196">
    <property type="entry name" value="GerE"/>
    <property type="match status" value="1"/>
</dbReference>
<dbReference type="SUPFAM" id="SSF46894">
    <property type="entry name" value="C-terminal effector domain of the bipartite response regulators"/>
    <property type="match status" value="1"/>
</dbReference>
<evidence type="ECO:0000313" key="4">
    <source>
        <dbReference type="Proteomes" id="UP000252669"/>
    </source>
</evidence>
<evidence type="ECO:0000259" key="2">
    <source>
        <dbReference type="PROSITE" id="PS50043"/>
    </source>
</evidence>
<dbReference type="GO" id="GO:0003677">
    <property type="term" value="F:DNA binding"/>
    <property type="evidence" value="ECO:0007669"/>
    <property type="project" value="UniProtKB-KW"/>
</dbReference>
<feature type="domain" description="HTH luxR-type" evidence="2">
    <location>
        <begin position="135"/>
        <end position="200"/>
    </location>
</feature>
<keyword evidence="1" id="KW-0238">DNA-binding</keyword>
<accession>A0A366MVZ4</accession>
<dbReference type="OrthoDB" id="5343354at2"/>
<dbReference type="RefSeq" id="WP_113892758.1">
    <property type="nucleotide sequence ID" value="NZ_JANJGA010000003.1"/>
</dbReference>
<organism evidence="3 4">
    <name type="scientific">Aliarcobacter vitoriensis</name>
    <dbReference type="NCBI Taxonomy" id="2011099"/>
    <lineage>
        <taxon>Bacteria</taxon>
        <taxon>Pseudomonadati</taxon>
        <taxon>Campylobacterota</taxon>
        <taxon>Epsilonproteobacteria</taxon>
        <taxon>Campylobacterales</taxon>
        <taxon>Arcobacteraceae</taxon>
        <taxon>Aliarcobacter</taxon>
    </lineage>
</organism>
<name>A0A366MVZ4_9BACT</name>
<dbReference type="InterPro" id="IPR000792">
    <property type="entry name" value="Tscrpt_reg_LuxR_C"/>
</dbReference>
<dbReference type="Gene3D" id="3.40.50.2300">
    <property type="match status" value="1"/>
</dbReference>
<dbReference type="SMART" id="SM00421">
    <property type="entry name" value="HTH_LUXR"/>
    <property type="match status" value="1"/>
</dbReference>
<comment type="caution">
    <text evidence="3">The sequence shown here is derived from an EMBL/GenBank/DDBJ whole genome shotgun (WGS) entry which is preliminary data.</text>
</comment>
<sequence>MKKLALFTSSEHILNRWKTNLSDYDCMVISSFDELLKIKDVLVVFSTCVKLKSEDIVIDNLLKNNNKVLVLDSSPKLENAQKWLSLGINGYGNSFMSNIYLNSAVESIFNDLIWIVPEVTMQLLKEFSKTAVNNDDTILKDLTKTEYQIAILLKNGYSNSEIADELRSSINTVKTHIKNIYFKLEVNDRVSFINLFTNKS</sequence>
<keyword evidence="4" id="KW-1185">Reference proteome</keyword>
<dbReference type="PRINTS" id="PR00038">
    <property type="entry name" value="HTHLUXR"/>
</dbReference>
<dbReference type="InterPro" id="IPR016032">
    <property type="entry name" value="Sig_transdc_resp-reg_C-effctor"/>
</dbReference>
<protein>
    <submittedName>
        <fullName evidence="3">Helix-turn-helix transcriptional regulator</fullName>
    </submittedName>
</protein>
<dbReference type="PANTHER" id="PTHR43214:SF37">
    <property type="entry name" value="TRANSCRIPTIONAL REGULATORY PROTEIN YDFI"/>
    <property type="match status" value="1"/>
</dbReference>
<dbReference type="PANTHER" id="PTHR43214">
    <property type="entry name" value="TWO-COMPONENT RESPONSE REGULATOR"/>
    <property type="match status" value="1"/>
</dbReference>
<reference evidence="3 4" key="1">
    <citation type="submission" date="2017-10" db="EMBL/GenBank/DDBJ databases">
        <title>Genomics of the genus Arcobacter.</title>
        <authorList>
            <person name="Perez-Cataluna A."/>
            <person name="Figueras M.J."/>
        </authorList>
    </citation>
    <scope>NUCLEOTIDE SEQUENCE [LARGE SCALE GENOMIC DNA]</scope>
    <source>
        <strain evidence="3 4">CECT 9230</strain>
    </source>
</reference>
<gene>
    <name evidence="3" type="ORF">CRU91_01730</name>
</gene>
<dbReference type="InterPro" id="IPR039420">
    <property type="entry name" value="WalR-like"/>
</dbReference>
<proteinExistence type="predicted"/>
<dbReference type="Proteomes" id="UP000252669">
    <property type="component" value="Unassembled WGS sequence"/>
</dbReference>
<dbReference type="CDD" id="cd06170">
    <property type="entry name" value="LuxR_C_like"/>
    <property type="match status" value="1"/>
</dbReference>
<evidence type="ECO:0000256" key="1">
    <source>
        <dbReference type="ARBA" id="ARBA00023125"/>
    </source>
</evidence>